<reference evidence="17" key="2">
    <citation type="submission" date="2020-06" db="EMBL/GenBank/DDBJ databases">
        <authorList>
            <person name="Sheffer M."/>
        </authorList>
    </citation>
    <scope>NUCLEOTIDE SEQUENCE</scope>
</reference>
<feature type="region of interest" description="Disordered" evidence="15">
    <location>
        <begin position="229"/>
        <end position="248"/>
    </location>
</feature>
<evidence type="ECO:0000256" key="13">
    <source>
        <dbReference type="ARBA" id="ARBA00023298"/>
    </source>
</evidence>
<dbReference type="SUPFAM" id="SSF51445">
    <property type="entry name" value="(Trans)glycosidases"/>
    <property type="match status" value="1"/>
</dbReference>
<evidence type="ECO:0000259" key="16">
    <source>
        <dbReference type="Pfam" id="PF02838"/>
    </source>
</evidence>
<dbReference type="InterPro" id="IPR017853">
    <property type="entry name" value="GH"/>
</dbReference>
<dbReference type="PROSITE" id="PS50297">
    <property type="entry name" value="ANK_REP_REGION"/>
    <property type="match status" value="2"/>
</dbReference>
<dbReference type="InterPro" id="IPR036770">
    <property type="entry name" value="Ankyrin_rpt-contain_sf"/>
</dbReference>
<feature type="domain" description="Beta-hexosaminidase bacterial type N-terminal" evidence="16">
    <location>
        <begin position="372"/>
        <end position="436"/>
    </location>
</feature>
<dbReference type="Gene3D" id="1.25.40.20">
    <property type="entry name" value="Ankyrin repeat-containing domain"/>
    <property type="match status" value="2"/>
</dbReference>
<keyword evidence="6" id="KW-0800">Toxin</keyword>
<keyword evidence="13" id="KW-1053">Target membrane</keyword>
<sequence>MDKELLNNLSNAVSNGRTDIVRSLLSMCENGSAVSNGTSISANQVINEICNPSGTLLHLATKLDHVDIVRTLLSSGANPNIENAQGETPFDLTQSEAMTAVYVDELLKCSAKSELDRIKLLILGGVDVNSQDSPESMNTALHWAVCFGKPEAVQCLIDYKALPNVVNGQGVTPLHEAVQRKNIEIIKLLLAAGADPLFKATKGKFMDKSPLDIAEGNEEISQLLSEYLPKDSESEKSGEDSQSEQLSKDNVDNLSASLQSLNSISESSAKHQSKYTPLSTVHVPPFLLTPLPLITDSKAFIYCGQKPREKCQIGSSFFKLQPKYTVEIIHNVSDVSALSIIDVWNLHSSKFTSLGFECEVGKIIESNLHCCGDILCQINPEMFPRTESYKLTIFQNQLRIVASDLRGLHYALNTLEQLFTLYAEDGSLPTLFMNDWPQIHHRGVLLDIAYGARTPTLETLKGYIKTMSLLKLNQLHLYLKYEQNRGNTLPYTDKEFIELSRFCSDHFHHIPALMLVVHRLLIFGVSKKYNFCFLSSSFLKSQVLNSLWAGSVGVGKLLPENCILIDYCYQIEHNYDLNTKLITYAGFNVCIGTGTAVWGSISGSPETAVSCIHKAAVCATVHSAYGMIVADWQTRPHHPAFCFSWPGILLAVGLAWNASVHLDYLHARLPELLNVHIYQDATQVTGYLTVELGRLEVFMHQSIYQKYKDPKAFQNCKSSILHQLLVDADAVLLDHFTFDLLQQVIRHLRKFELEIPKARPTCFHHGEVISELRLAMDLLLFACRLSKVMVATGLNPSSNPCELAVVNVGISNMAPIARTDLANKLLALIEQFRAVWLSRNLPTGLETSMAMFNSLLAKLIPENDDSLYSVDRNTPLLQDLYSSTDNSARKLT</sequence>
<evidence type="ECO:0000256" key="7">
    <source>
        <dbReference type="ARBA" id="ARBA00022699"/>
    </source>
</evidence>
<evidence type="ECO:0000256" key="3">
    <source>
        <dbReference type="ARBA" id="ARBA00022483"/>
    </source>
</evidence>
<gene>
    <name evidence="17" type="ORF">HNY73_015323</name>
</gene>
<keyword evidence="18" id="KW-1185">Reference proteome</keyword>
<keyword evidence="5" id="KW-1052">Target cell membrane</keyword>
<dbReference type="InterPro" id="IPR015882">
    <property type="entry name" value="HEX_bac_N"/>
</dbReference>
<evidence type="ECO:0000256" key="12">
    <source>
        <dbReference type="ARBA" id="ARBA00023295"/>
    </source>
</evidence>
<dbReference type="Pfam" id="PF12796">
    <property type="entry name" value="Ank_2"/>
    <property type="match status" value="2"/>
</dbReference>
<dbReference type="Pfam" id="PF02838">
    <property type="entry name" value="Glyco_hydro_20b"/>
    <property type="match status" value="1"/>
</dbReference>
<dbReference type="Gene3D" id="3.20.20.80">
    <property type="entry name" value="Glycosidases"/>
    <property type="match status" value="2"/>
</dbReference>
<evidence type="ECO:0000256" key="14">
    <source>
        <dbReference type="PROSITE-ProRule" id="PRU00023"/>
    </source>
</evidence>
<dbReference type="EMBL" id="JABXBU010002072">
    <property type="protein sequence ID" value="KAF8778620.1"/>
    <property type="molecule type" value="Genomic_DNA"/>
</dbReference>
<dbReference type="SUPFAM" id="SSF48403">
    <property type="entry name" value="Ankyrin repeat"/>
    <property type="match status" value="1"/>
</dbReference>
<keyword evidence="11 14" id="KW-0040">ANK repeat</keyword>
<dbReference type="GO" id="GO:0044218">
    <property type="term" value="C:other organism cell membrane"/>
    <property type="evidence" value="ECO:0007669"/>
    <property type="project" value="UniProtKB-KW"/>
</dbReference>
<dbReference type="GO" id="GO:0006887">
    <property type="term" value="P:exocytosis"/>
    <property type="evidence" value="ECO:0007669"/>
    <property type="project" value="UniProtKB-KW"/>
</dbReference>
<evidence type="ECO:0000256" key="15">
    <source>
        <dbReference type="SAM" id="MobiDB-lite"/>
    </source>
</evidence>
<dbReference type="GO" id="GO:0090729">
    <property type="term" value="F:toxin activity"/>
    <property type="evidence" value="ECO:0007669"/>
    <property type="project" value="UniProtKB-KW"/>
</dbReference>
<dbReference type="InterPro" id="IPR002110">
    <property type="entry name" value="Ankyrin_rpt"/>
</dbReference>
<evidence type="ECO:0000313" key="18">
    <source>
        <dbReference type="Proteomes" id="UP000807504"/>
    </source>
</evidence>
<evidence type="ECO:0000256" key="4">
    <source>
        <dbReference type="ARBA" id="ARBA00022525"/>
    </source>
</evidence>
<dbReference type="Proteomes" id="UP000807504">
    <property type="component" value="Unassembled WGS sequence"/>
</dbReference>
<comment type="caution">
    <text evidence="17">The sequence shown here is derived from an EMBL/GenBank/DDBJ whole genome shotgun (WGS) entry which is preliminary data.</text>
</comment>
<keyword evidence="10" id="KW-0638">Presynaptic neurotoxin</keyword>
<dbReference type="GO" id="GO:0005576">
    <property type="term" value="C:extracellular region"/>
    <property type="evidence" value="ECO:0007669"/>
    <property type="project" value="UniProtKB-SubCell"/>
</dbReference>
<keyword evidence="8" id="KW-0677">Repeat</keyword>
<dbReference type="AlphaFoldDB" id="A0A8T0ES01"/>
<dbReference type="GO" id="GO:0031436">
    <property type="term" value="C:BRCA1-BARD1 complex"/>
    <property type="evidence" value="ECO:0007669"/>
    <property type="project" value="TreeGrafter"/>
</dbReference>
<dbReference type="SUPFAM" id="SSF55545">
    <property type="entry name" value="beta-N-acetylhexosaminidase-like domain"/>
    <property type="match status" value="1"/>
</dbReference>
<feature type="compositionally biased region" description="Basic and acidic residues" evidence="15">
    <location>
        <begin position="229"/>
        <end position="239"/>
    </location>
</feature>
<dbReference type="GO" id="GO:0085020">
    <property type="term" value="P:protein K6-linked ubiquitination"/>
    <property type="evidence" value="ECO:0007669"/>
    <property type="project" value="TreeGrafter"/>
</dbReference>
<proteinExistence type="predicted"/>
<dbReference type="InterPro" id="IPR029018">
    <property type="entry name" value="Hex-like_dom2"/>
</dbReference>
<keyword evidence="12" id="KW-0326">Glycosidase</keyword>
<keyword evidence="9" id="KW-0378">Hydrolase</keyword>
<evidence type="ECO:0000256" key="5">
    <source>
        <dbReference type="ARBA" id="ARBA00022537"/>
    </source>
</evidence>
<keyword evidence="3" id="KW-0268">Exocytosis</keyword>
<dbReference type="PANTHER" id="PTHR24171">
    <property type="entry name" value="ANKYRIN REPEAT DOMAIN-CONTAINING PROTEIN 39-RELATED"/>
    <property type="match status" value="1"/>
</dbReference>
<reference evidence="17" key="1">
    <citation type="journal article" date="2020" name="bioRxiv">
        <title>Chromosome-level reference genome of the European wasp spider Argiope bruennichi: a resource for studies on range expansion and evolutionary adaptation.</title>
        <authorList>
            <person name="Sheffer M.M."/>
            <person name="Hoppe A."/>
            <person name="Krehenwinkel H."/>
            <person name="Uhl G."/>
            <person name="Kuss A.W."/>
            <person name="Jensen L."/>
            <person name="Jensen C."/>
            <person name="Gillespie R.G."/>
            <person name="Hoff K.J."/>
            <person name="Prost S."/>
        </authorList>
    </citation>
    <scope>NUCLEOTIDE SEQUENCE</scope>
</reference>
<name>A0A8T0ES01_ARGBR</name>
<evidence type="ECO:0000256" key="11">
    <source>
        <dbReference type="ARBA" id="ARBA00023043"/>
    </source>
</evidence>
<evidence type="ECO:0000256" key="9">
    <source>
        <dbReference type="ARBA" id="ARBA00022801"/>
    </source>
</evidence>
<organism evidence="17 18">
    <name type="scientific">Argiope bruennichi</name>
    <name type="common">Wasp spider</name>
    <name type="synonym">Aranea bruennichi</name>
    <dbReference type="NCBI Taxonomy" id="94029"/>
    <lineage>
        <taxon>Eukaryota</taxon>
        <taxon>Metazoa</taxon>
        <taxon>Ecdysozoa</taxon>
        <taxon>Arthropoda</taxon>
        <taxon>Chelicerata</taxon>
        <taxon>Arachnida</taxon>
        <taxon>Araneae</taxon>
        <taxon>Araneomorphae</taxon>
        <taxon>Entelegynae</taxon>
        <taxon>Araneoidea</taxon>
        <taxon>Araneidae</taxon>
        <taxon>Argiope</taxon>
    </lineage>
</organism>
<dbReference type="PANTHER" id="PTHR24171:SF11">
    <property type="entry name" value="26S PROTEASOME NON-ATPASE REGULATORY SUBUNIT 10"/>
    <property type="match status" value="1"/>
</dbReference>
<feature type="repeat" description="ANK" evidence="14">
    <location>
        <begin position="169"/>
        <end position="195"/>
    </location>
</feature>
<dbReference type="GO" id="GO:0004842">
    <property type="term" value="F:ubiquitin-protein transferase activity"/>
    <property type="evidence" value="ECO:0007669"/>
    <property type="project" value="TreeGrafter"/>
</dbReference>
<feature type="repeat" description="ANK" evidence="14">
    <location>
        <begin position="52"/>
        <end position="84"/>
    </location>
</feature>
<comment type="subcellular location">
    <subcellularLocation>
        <location evidence="2">Secreted</location>
    </subcellularLocation>
    <subcellularLocation>
        <location evidence="1">Target cell membrane</location>
    </subcellularLocation>
</comment>
<protein>
    <submittedName>
        <fullName evidence="17">Palmitoyltransferase AKR1 like protein</fullName>
    </submittedName>
</protein>
<evidence type="ECO:0000313" key="17">
    <source>
        <dbReference type="EMBL" id="KAF8778620.1"/>
    </source>
</evidence>
<dbReference type="GO" id="GO:0016798">
    <property type="term" value="F:hydrolase activity, acting on glycosyl bonds"/>
    <property type="evidence" value="ECO:0007669"/>
    <property type="project" value="UniProtKB-KW"/>
</dbReference>
<keyword evidence="13" id="KW-0472">Membrane</keyword>
<accession>A0A8T0ES01</accession>
<dbReference type="SMART" id="SM00248">
    <property type="entry name" value="ANK"/>
    <property type="match status" value="3"/>
</dbReference>
<evidence type="ECO:0000256" key="1">
    <source>
        <dbReference type="ARBA" id="ARBA00004175"/>
    </source>
</evidence>
<dbReference type="PROSITE" id="PS50088">
    <property type="entry name" value="ANK_REPEAT"/>
    <property type="match status" value="2"/>
</dbReference>
<evidence type="ECO:0000256" key="6">
    <source>
        <dbReference type="ARBA" id="ARBA00022656"/>
    </source>
</evidence>
<dbReference type="Gene3D" id="3.30.379.10">
    <property type="entry name" value="Chitobiase/beta-hexosaminidase domain 2-like"/>
    <property type="match status" value="1"/>
</dbReference>
<evidence type="ECO:0000256" key="10">
    <source>
        <dbReference type="ARBA" id="ARBA00023028"/>
    </source>
</evidence>
<evidence type="ECO:0000256" key="2">
    <source>
        <dbReference type="ARBA" id="ARBA00004613"/>
    </source>
</evidence>
<keyword evidence="4" id="KW-0964">Secreted</keyword>
<keyword evidence="7" id="KW-0528">Neurotoxin</keyword>
<evidence type="ECO:0000256" key="8">
    <source>
        <dbReference type="ARBA" id="ARBA00022737"/>
    </source>
</evidence>
<dbReference type="GO" id="GO:0044231">
    <property type="term" value="C:host cell presynaptic membrane"/>
    <property type="evidence" value="ECO:0007669"/>
    <property type="project" value="UniProtKB-KW"/>
</dbReference>
<dbReference type="GO" id="GO:0070531">
    <property type="term" value="C:BRCA1-A complex"/>
    <property type="evidence" value="ECO:0007669"/>
    <property type="project" value="TreeGrafter"/>
</dbReference>